<dbReference type="Proteomes" id="UP001212841">
    <property type="component" value="Unassembled WGS sequence"/>
</dbReference>
<proteinExistence type="predicted"/>
<evidence type="ECO:0008006" key="4">
    <source>
        <dbReference type="Google" id="ProtNLM"/>
    </source>
</evidence>
<protein>
    <recommendedName>
        <fullName evidence="4">Prolyl 4-hydroxylase alpha subunit Fe(2+) 2OG dioxygenase domain-containing protein</fullName>
    </recommendedName>
</protein>
<evidence type="ECO:0000313" key="3">
    <source>
        <dbReference type="Proteomes" id="UP001212841"/>
    </source>
</evidence>
<gene>
    <name evidence="2" type="ORF">HK097_001773</name>
</gene>
<feature type="region of interest" description="Disordered" evidence="1">
    <location>
        <begin position="856"/>
        <end position="883"/>
    </location>
</feature>
<dbReference type="PANTHER" id="PTHR33099:SF7">
    <property type="entry name" value="MYND-TYPE DOMAIN-CONTAINING PROTEIN"/>
    <property type="match status" value="1"/>
</dbReference>
<evidence type="ECO:0000313" key="2">
    <source>
        <dbReference type="EMBL" id="KAJ3043357.1"/>
    </source>
</evidence>
<dbReference type="Gene3D" id="2.60.120.620">
    <property type="entry name" value="q2cbj1_9rhob like domain"/>
    <property type="match status" value="1"/>
</dbReference>
<comment type="caution">
    <text evidence="2">The sequence shown here is derived from an EMBL/GenBank/DDBJ whole genome shotgun (WGS) entry which is preliminary data.</text>
</comment>
<keyword evidence="3" id="KW-1185">Reference proteome</keyword>
<dbReference type="AlphaFoldDB" id="A0AAD5S6C6"/>
<dbReference type="PANTHER" id="PTHR33099">
    <property type="entry name" value="FE2OG DIOXYGENASE DOMAIN-CONTAINING PROTEIN"/>
    <property type="match status" value="1"/>
</dbReference>
<name>A0AAD5S6C6_9FUNG</name>
<accession>A0AAD5S6C6</accession>
<organism evidence="2 3">
    <name type="scientific">Rhizophlyctis rosea</name>
    <dbReference type="NCBI Taxonomy" id="64517"/>
    <lineage>
        <taxon>Eukaryota</taxon>
        <taxon>Fungi</taxon>
        <taxon>Fungi incertae sedis</taxon>
        <taxon>Chytridiomycota</taxon>
        <taxon>Chytridiomycota incertae sedis</taxon>
        <taxon>Chytridiomycetes</taxon>
        <taxon>Rhizophlyctidales</taxon>
        <taxon>Rhizophlyctidaceae</taxon>
        <taxon>Rhizophlyctis</taxon>
    </lineage>
</organism>
<reference evidence="2" key="1">
    <citation type="submission" date="2020-05" db="EMBL/GenBank/DDBJ databases">
        <title>Phylogenomic resolution of chytrid fungi.</title>
        <authorList>
            <person name="Stajich J.E."/>
            <person name="Amses K."/>
            <person name="Simmons R."/>
            <person name="Seto K."/>
            <person name="Myers J."/>
            <person name="Bonds A."/>
            <person name="Quandt C.A."/>
            <person name="Barry K."/>
            <person name="Liu P."/>
            <person name="Grigoriev I."/>
            <person name="Longcore J.E."/>
            <person name="James T.Y."/>
        </authorList>
    </citation>
    <scope>NUCLEOTIDE SEQUENCE</scope>
    <source>
        <strain evidence="2">JEL0318</strain>
    </source>
</reference>
<dbReference type="EMBL" id="JADGJD010001364">
    <property type="protein sequence ID" value="KAJ3043357.1"/>
    <property type="molecule type" value="Genomic_DNA"/>
</dbReference>
<evidence type="ECO:0000256" key="1">
    <source>
        <dbReference type="SAM" id="MobiDB-lite"/>
    </source>
</evidence>
<sequence>MLTNLAENILSIVESLENPGHFVAGGKLDSSPNPGLSVTNVGVIGLPLSEQQAKSIIEQCEPAPFGRKEATLFDKTVRDTWQLHPGQFQILNRKWENMMKEVCADRKHYIAYERVIMLNTLLNIKLVSMVRMRLGFSEDVRYEPYKLLLYEELRENPWNVRISHVTSPSQFEGGQLITRHGGQEQVFDLAADSLFGTQYVGFYCDVEHEVKRVTKGYRLALTYNLIYTGRGNPPRLIDNSPKVTALADQLRWWTENLDNIDESKLAYILDHEYTAAGLSFNGLKNKDAVIAALLQQAVRTSGSHFHVFLAQLERHESGVCGYDHGYETMDEVTDSSMELKSLLGADGRRYQWDGISFEVGIDESEVMQDISDYEWDDEKVEEATGNAGATTERWYSKAVLVIWPKEEHHRILTSAGVAGALQVLKEDVGKMLGSGDGSYGAETREDCVALADSIIETVANAGWRGYGYTPPSFAMHDLLAVVCMMGDDGLFRKVVKGLPLKRHMSGTNLGQLAQILVVATQCFGWERIQLWTASLLQARPSDVAFWSIFVANLWSAWKQLPNTEPIKAWCIAILHKLIPAIKKVMTSTITKYDGYALSRPRNAPPISDDLRIVFLTSTTFPEEATELLPAFLTTLLESTTDQNFRTTTKQFEPFLRAYLNEKAIPPSTSPFNNFYENTAKRSCRCVDCDHLVRFMNNPHERVGKFKLAEKKRNHLERVLKGLGCDVETGIEYRGSPYTLIVTKTDRRLRERIEMWKEDKVHLGFVAGVVGRDAFVEAVGEQAFSDIVGEGVGRVMVNEAQGTKRSADRIPLRKNNGGGSSEKVRPVVQGLTINLDSDEEEQLAPLVGAAPTGGVFVPGPISLDSDEEEALQPVGDSKRQKIDA</sequence>